<dbReference type="GO" id="GO:0000156">
    <property type="term" value="F:phosphorelay response regulator activity"/>
    <property type="evidence" value="ECO:0007669"/>
    <property type="project" value="TreeGrafter"/>
</dbReference>
<reference evidence="14" key="1">
    <citation type="journal article" date="2014" name="Int. J. Syst. Evol. Microbiol.">
        <title>Complete genome sequence of Corynebacterium casei LMG S-19264T (=DSM 44701T), isolated from a smear-ripened cheese.</title>
        <authorList>
            <consortium name="US DOE Joint Genome Institute (JGI-PGF)"/>
            <person name="Walter F."/>
            <person name="Albersmeier A."/>
            <person name="Kalinowski J."/>
            <person name="Ruckert C."/>
        </authorList>
    </citation>
    <scope>NUCLEOTIDE SEQUENCE</scope>
    <source>
        <strain evidence="14">KCTC 32020</strain>
    </source>
</reference>
<accession>A0A918YWI1</accession>
<dbReference type="SMART" id="SM00388">
    <property type="entry name" value="HisKA"/>
    <property type="match status" value="1"/>
</dbReference>
<dbReference type="SMART" id="SM00387">
    <property type="entry name" value="HATPase_c"/>
    <property type="match status" value="1"/>
</dbReference>
<dbReference type="GO" id="GO:0030295">
    <property type="term" value="F:protein kinase activator activity"/>
    <property type="evidence" value="ECO:0007669"/>
    <property type="project" value="TreeGrafter"/>
</dbReference>
<keyword evidence="7" id="KW-0418">Kinase</keyword>
<dbReference type="InterPro" id="IPR005467">
    <property type="entry name" value="His_kinase_dom"/>
</dbReference>
<dbReference type="InterPro" id="IPR042240">
    <property type="entry name" value="CHASE_sf"/>
</dbReference>
<dbReference type="InterPro" id="IPR036097">
    <property type="entry name" value="HisK_dim/P_sf"/>
</dbReference>
<dbReference type="InterPro" id="IPR006189">
    <property type="entry name" value="CHASE_dom"/>
</dbReference>
<evidence type="ECO:0000259" key="11">
    <source>
        <dbReference type="PROSITE" id="PS50109"/>
    </source>
</evidence>
<sequence>MHGEPGRSPPLDQPLSRHGYVWALIVLVGAVAFVMAIWMIAREREMNSARAEFVASSEKTVSLLVQRLNQYELLARSGVSLVASVARPTPTQWRDYVAGMKLSERFPAVVGLGFVGYVQHNRLEDLKREWRSAGYGVLDVRPAGDRPAYAPILYFEPQTINTQGMVGFDLLSEPRRRDVLLRAMDSGEPSLSAPMQLLPDGPDSRRVGHGLVYPVYRGGEQPADVEARRRALQGWVSLTFRVDPFLESVLGPPAEEGDHFRLYDVTDRPELLASYGRPARAGEQPAFLHSRELLAYGRRWRIDFESPPLHRAAPQLATLDQMLQLGLFSALLLSAIAGVLAHTEARARRLAERMTEDFRRSEMRFRVAMQYSAIGKAMLDSEGKIVEVNPAFGEIVGLKPEALVGVPFESMFDRDPSLPPDPPFNFRGGVYRATRRLRREGGISRHVQLTYAPIPGNLGQDITGLVQVEDVTERLLAEARIRALNRTLEARVEARTRELKQANQELEAFAYSVSHDLRAPLRAIEGFSRILAERYGARLDEAGIGYLNRVRKAAARMGELIEALLKMSRLARSELKLERVDLTRMATEVIEELRMAEPQRQVDVVIAPGMTVTGDATLLRNLLANLLGNAWKFTRQRERARIEFHSRLNREGLVEYCVRDNGAGFDAAYADKLFRPFQRLHGANEFAGHGIGLASVKRIVERHGGSIRAEGQEGVGATFYFTLPGASAQVEAPAYSAEDAGGSVG</sequence>
<organism evidence="14 15">
    <name type="scientific">Vulcaniibacterium thermophilum</name>
    <dbReference type="NCBI Taxonomy" id="1169913"/>
    <lineage>
        <taxon>Bacteria</taxon>
        <taxon>Pseudomonadati</taxon>
        <taxon>Pseudomonadota</taxon>
        <taxon>Gammaproteobacteria</taxon>
        <taxon>Lysobacterales</taxon>
        <taxon>Lysobacteraceae</taxon>
        <taxon>Vulcaniibacterium</taxon>
    </lineage>
</organism>
<dbReference type="InterPro" id="IPR004358">
    <property type="entry name" value="Sig_transdc_His_kin-like_C"/>
</dbReference>
<dbReference type="Gene3D" id="3.30.450.350">
    <property type="entry name" value="CHASE domain"/>
    <property type="match status" value="1"/>
</dbReference>
<keyword evidence="4" id="KW-0597">Phosphoprotein</keyword>
<keyword evidence="8 10" id="KW-1133">Transmembrane helix</keyword>
<name>A0A918YWI1_9GAMM</name>
<keyword evidence="9 10" id="KW-0472">Membrane</keyword>
<dbReference type="Gene3D" id="3.30.450.20">
    <property type="entry name" value="PAS domain"/>
    <property type="match status" value="1"/>
</dbReference>
<evidence type="ECO:0000256" key="3">
    <source>
        <dbReference type="ARBA" id="ARBA00012438"/>
    </source>
</evidence>
<dbReference type="GO" id="GO:0007234">
    <property type="term" value="P:osmosensory signaling via phosphorelay pathway"/>
    <property type="evidence" value="ECO:0007669"/>
    <property type="project" value="TreeGrafter"/>
</dbReference>
<feature type="domain" description="Histidine kinase" evidence="11">
    <location>
        <begin position="512"/>
        <end position="727"/>
    </location>
</feature>
<dbReference type="FunFam" id="3.30.565.10:FF:000006">
    <property type="entry name" value="Sensor histidine kinase WalK"/>
    <property type="match status" value="1"/>
</dbReference>
<dbReference type="GO" id="GO:0000155">
    <property type="term" value="F:phosphorelay sensor kinase activity"/>
    <property type="evidence" value="ECO:0007669"/>
    <property type="project" value="InterPro"/>
</dbReference>
<dbReference type="PRINTS" id="PR00344">
    <property type="entry name" value="BCTRLSENSOR"/>
</dbReference>
<evidence type="ECO:0000259" key="13">
    <source>
        <dbReference type="PROSITE" id="PS50839"/>
    </source>
</evidence>
<dbReference type="SUPFAM" id="SSF47384">
    <property type="entry name" value="Homodimeric domain of signal transducing histidine kinase"/>
    <property type="match status" value="1"/>
</dbReference>
<keyword evidence="15" id="KW-1185">Reference proteome</keyword>
<dbReference type="InterPro" id="IPR050351">
    <property type="entry name" value="BphY/WalK/GraS-like"/>
</dbReference>
<evidence type="ECO:0000256" key="10">
    <source>
        <dbReference type="SAM" id="Phobius"/>
    </source>
</evidence>
<dbReference type="CDD" id="cd00082">
    <property type="entry name" value="HisKA"/>
    <property type="match status" value="1"/>
</dbReference>
<dbReference type="Proteomes" id="UP000636453">
    <property type="component" value="Unassembled WGS sequence"/>
</dbReference>
<evidence type="ECO:0000256" key="5">
    <source>
        <dbReference type="ARBA" id="ARBA00022679"/>
    </source>
</evidence>
<dbReference type="SUPFAM" id="SSF55874">
    <property type="entry name" value="ATPase domain of HSP90 chaperone/DNA topoisomerase II/histidine kinase"/>
    <property type="match status" value="1"/>
</dbReference>
<dbReference type="InterPro" id="IPR003661">
    <property type="entry name" value="HisK_dim/P_dom"/>
</dbReference>
<dbReference type="AlphaFoldDB" id="A0A918YWI1"/>
<evidence type="ECO:0000256" key="7">
    <source>
        <dbReference type="ARBA" id="ARBA00022777"/>
    </source>
</evidence>
<dbReference type="PROSITE" id="PS50112">
    <property type="entry name" value="PAS"/>
    <property type="match status" value="1"/>
</dbReference>
<dbReference type="Pfam" id="PF02518">
    <property type="entry name" value="HATPase_c"/>
    <property type="match status" value="1"/>
</dbReference>
<keyword evidence="5" id="KW-0808">Transferase</keyword>
<dbReference type="InterPro" id="IPR013656">
    <property type="entry name" value="PAS_4"/>
</dbReference>
<dbReference type="SUPFAM" id="SSF55785">
    <property type="entry name" value="PYP-like sensor domain (PAS domain)"/>
    <property type="match status" value="1"/>
</dbReference>
<dbReference type="NCBIfam" id="TIGR00229">
    <property type="entry name" value="sensory_box"/>
    <property type="match status" value="1"/>
</dbReference>
<evidence type="ECO:0000256" key="1">
    <source>
        <dbReference type="ARBA" id="ARBA00000085"/>
    </source>
</evidence>
<feature type="transmembrane region" description="Helical" evidence="10">
    <location>
        <begin position="20"/>
        <end position="41"/>
    </location>
</feature>
<dbReference type="Pfam" id="PF08448">
    <property type="entry name" value="PAS_4"/>
    <property type="match status" value="1"/>
</dbReference>
<keyword evidence="6 10" id="KW-0812">Transmembrane</keyword>
<dbReference type="InterPro" id="IPR035965">
    <property type="entry name" value="PAS-like_dom_sf"/>
</dbReference>
<dbReference type="EC" id="2.7.13.3" evidence="3"/>
<dbReference type="CDD" id="cd00130">
    <property type="entry name" value="PAS"/>
    <property type="match status" value="1"/>
</dbReference>
<evidence type="ECO:0000256" key="4">
    <source>
        <dbReference type="ARBA" id="ARBA00022553"/>
    </source>
</evidence>
<feature type="domain" description="CHASE" evidence="13">
    <location>
        <begin position="147"/>
        <end position="249"/>
    </location>
</feature>
<reference evidence="14" key="2">
    <citation type="submission" date="2020-09" db="EMBL/GenBank/DDBJ databases">
        <authorList>
            <person name="Sun Q."/>
            <person name="Kim S."/>
        </authorList>
    </citation>
    <scope>NUCLEOTIDE SEQUENCE</scope>
    <source>
        <strain evidence="14">KCTC 32020</strain>
    </source>
</reference>
<evidence type="ECO:0000256" key="8">
    <source>
        <dbReference type="ARBA" id="ARBA00022989"/>
    </source>
</evidence>
<dbReference type="SMART" id="SM00091">
    <property type="entry name" value="PAS"/>
    <property type="match status" value="1"/>
</dbReference>
<dbReference type="InterPro" id="IPR000014">
    <property type="entry name" value="PAS"/>
</dbReference>
<comment type="caution">
    <text evidence="14">The sequence shown here is derived from an EMBL/GenBank/DDBJ whole genome shotgun (WGS) entry which is preliminary data.</text>
</comment>
<comment type="catalytic activity">
    <reaction evidence="1">
        <text>ATP + protein L-histidine = ADP + protein N-phospho-L-histidine.</text>
        <dbReference type="EC" id="2.7.13.3"/>
    </reaction>
</comment>
<evidence type="ECO:0000256" key="2">
    <source>
        <dbReference type="ARBA" id="ARBA00004370"/>
    </source>
</evidence>
<dbReference type="PANTHER" id="PTHR42878:SF15">
    <property type="entry name" value="BACTERIOPHYTOCHROME"/>
    <property type="match status" value="1"/>
</dbReference>
<evidence type="ECO:0000256" key="9">
    <source>
        <dbReference type="ARBA" id="ARBA00023136"/>
    </source>
</evidence>
<dbReference type="Pfam" id="PF00512">
    <property type="entry name" value="HisKA"/>
    <property type="match status" value="1"/>
</dbReference>
<evidence type="ECO:0000313" key="15">
    <source>
        <dbReference type="Proteomes" id="UP000636453"/>
    </source>
</evidence>
<evidence type="ECO:0000313" key="14">
    <source>
        <dbReference type="EMBL" id="GHE26089.1"/>
    </source>
</evidence>
<dbReference type="Gene3D" id="3.30.565.10">
    <property type="entry name" value="Histidine kinase-like ATPase, C-terminal domain"/>
    <property type="match status" value="1"/>
</dbReference>
<gene>
    <name evidence="14" type="ORF">GCM10007167_03960</name>
</gene>
<dbReference type="InterPro" id="IPR036890">
    <property type="entry name" value="HATPase_C_sf"/>
</dbReference>
<dbReference type="Gene3D" id="1.10.287.130">
    <property type="match status" value="1"/>
</dbReference>
<proteinExistence type="predicted"/>
<evidence type="ECO:0000256" key="6">
    <source>
        <dbReference type="ARBA" id="ARBA00022692"/>
    </source>
</evidence>
<dbReference type="EMBL" id="BNCF01000001">
    <property type="protein sequence ID" value="GHE26089.1"/>
    <property type="molecule type" value="Genomic_DNA"/>
</dbReference>
<dbReference type="FunFam" id="1.10.287.130:FF:000070">
    <property type="entry name" value="Histidine kinase sensor protein"/>
    <property type="match status" value="1"/>
</dbReference>
<dbReference type="PROSITE" id="PS50839">
    <property type="entry name" value="CHASE"/>
    <property type="match status" value="1"/>
</dbReference>
<evidence type="ECO:0000259" key="12">
    <source>
        <dbReference type="PROSITE" id="PS50112"/>
    </source>
</evidence>
<comment type="subcellular location">
    <subcellularLocation>
        <location evidence="2">Membrane</location>
    </subcellularLocation>
</comment>
<dbReference type="InterPro" id="IPR003594">
    <property type="entry name" value="HATPase_dom"/>
</dbReference>
<dbReference type="PANTHER" id="PTHR42878">
    <property type="entry name" value="TWO-COMPONENT HISTIDINE KINASE"/>
    <property type="match status" value="1"/>
</dbReference>
<feature type="domain" description="PAS" evidence="12">
    <location>
        <begin position="361"/>
        <end position="405"/>
    </location>
</feature>
<dbReference type="GO" id="GO:0005886">
    <property type="term" value="C:plasma membrane"/>
    <property type="evidence" value="ECO:0007669"/>
    <property type="project" value="UniProtKB-ARBA"/>
</dbReference>
<protein>
    <recommendedName>
        <fullName evidence="3">histidine kinase</fullName>
        <ecNumber evidence="3">2.7.13.3</ecNumber>
    </recommendedName>
</protein>
<dbReference type="SMART" id="SM01079">
    <property type="entry name" value="CHASE"/>
    <property type="match status" value="1"/>
</dbReference>
<dbReference type="Pfam" id="PF03924">
    <property type="entry name" value="CHASE"/>
    <property type="match status" value="1"/>
</dbReference>
<dbReference type="PROSITE" id="PS50109">
    <property type="entry name" value="HIS_KIN"/>
    <property type="match status" value="1"/>
</dbReference>